<dbReference type="PROSITE" id="PS51903">
    <property type="entry name" value="CLP_R"/>
    <property type="match status" value="1"/>
</dbReference>
<dbReference type="GO" id="GO:0016887">
    <property type="term" value="F:ATP hydrolysis activity"/>
    <property type="evidence" value="ECO:0007669"/>
    <property type="project" value="InterPro"/>
</dbReference>
<accession>A0A8J3Q604</accession>
<gene>
    <name evidence="8" type="primary">clpC1_1</name>
    <name evidence="8" type="ORF">Rhe02_19890</name>
</gene>
<dbReference type="InterPro" id="IPR001943">
    <property type="entry name" value="UVR_dom"/>
</dbReference>
<evidence type="ECO:0000256" key="4">
    <source>
        <dbReference type="ARBA" id="ARBA00023186"/>
    </source>
</evidence>
<dbReference type="Gene3D" id="3.40.50.300">
    <property type="entry name" value="P-loop containing nucleotide triphosphate hydrolases"/>
    <property type="match status" value="2"/>
</dbReference>
<keyword evidence="4" id="KW-0143">Chaperone</keyword>
<dbReference type="FunFam" id="3.40.50.300:FF:000025">
    <property type="entry name" value="ATP-dependent Clp protease subunit"/>
    <property type="match status" value="1"/>
</dbReference>
<dbReference type="InterPro" id="IPR036628">
    <property type="entry name" value="Clp_N_dom_sf"/>
</dbReference>
<sequence>MFERFTDRARRVVVLAQEEARMLNHSCIGTEHILLGLLHEGEGLAAKALQELGVTLEGARRQVEEIAGIGRQAATAHMPFTPRAKKVLELSLREALQLGHNYIGTEHILLGLLREGEGVAAQVLQNLRADSNRVRQQVLQLLAGHQTGETAKTSEEIVSPSSSLLDQYGRNLTRAAREGKLDPVIGRDSEIERVIVVLSCRIKNNPVLLGEPGVGKSALVDGLCQRIVRGTVPESLRNKQLYTLDLSSLVAGSRYRGDFEERLKKVVKECRTRGDIILFIDEIHTMVGAGAAEGAIDAASILKPMLARGELQTIGATTTEEYRKYFEKDSALARRFQPIQLGEPTQAEAIEILKGLRDRFEAFHRVSYTDSALVAAVTLADRYVPDRFLPDKAIDLIDEAAARARIRRMTSPPELREFDEKALEVRRLKDSAIDVQDFELAARLRDQERQLLAQRKQWELQWRAGEMDVVSEVDDEQIAEVLAHWTGIPVYKLTEEETLRLLRMEDELHKRIVGQRDAVGAVARAIRRTRAGLKDPKRPSGSFIFAGPSGIGKSELCRALAEFLFGSEDALIQLDMSEYHDRSTVSRLVGAPPGYVGYDEGGQLTEKVRRRPFSVVLFDEIEKAHPDVFNTLLQILENGRLTDGQGQVVDFKNTVIILTTNLGTQDVAKAVQLGFQVSETSEANYAQMKQKVSKELEQHLRPELINRIDGTIVFHQLTEELLLRIAETMTARVRDQLRNRDMGLELTDSAKRFLVRKDWNPLMGARPLRRTIQREIEDFLSERILVNELRPGQIAAVDCEGDPDDPDHARLTFTSIAKVGDPDAPGLVGVGYAD</sequence>
<keyword evidence="1 5" id="KW-0677">Repeat</keyword>
<keyword evidence="9" id="KW-1185">Reference proteome</keyword>
<dbReference type="RefSeq" id="WP_203907953.1">
    <property type="nucleotide sequence ID" value="NZ_BONY01000010.1"/>
</dbReference>
<feature type="domain" description="UVR" evidence="6">
    <location>
        <begin position="419"/>
        <end position="454"/>
    </location>
</feature>
<proteinExistence type="predicted"/>
<dbReference type="Pfam" id="PF17871">
    <property type="entry name" value="AAA_lid_9"/>
    <property type="match status" value="1"/>
</dbReference>
<dbReference type="GO" id="GO:0034605">
    <property type="term" value="P:cellular response to heat"/>
    <property type="evidence" value="ECO:0007669"/>
    <property type="project" value="TreeGrafter"/>
</dbReference>
<evidence type="ECO:0000313" key="8">
    <source>
        <dbReference type="EMBL" id="GIH03922.1"/>
    </source>
</evidence>
<protein>
    <submittedName>
        <fullName evidence="8">ATP-dependent Clp protease ATP-binding subunit ClpC1</fullName>
    </submittedName>
</protein>
<dbReference type="InterPro" id="IPR050130">
    <property type="entry name" value="ClpA_ClpB"/>
</dbReference>
<dbReference type="FunFam" id="3.40.50.300:FF:000010">
    <property type="entry name" value="Chaperone clpB 1, putative"/>
    <property type="match status" value="1"/>
</dbReference>
<dbReference type="Gene3D" id="1.10.1780.10">
    <property type="entry name" value="Clp, N-terminal domain"/>
    <property type="match status" value="1"/>
</dbReference>
<dbReference type="Pfam" id="PF10431">
    <property type="entry name" value="ClpB_D2-small"/>
    <property type="match status" value="1"/>
</dbReference>
<dbReference type="CDD" id="cd00009">
    <property type="entry name" value="AAA"/>
    <property type="match status" value="1"/>
</dbReference>
<dbReference type="GO" id="GO:0008233">
    <property type="term" value="F:peptidase activity"/>
    <property type="evidence" value="ECO:0007669"/>
    <property type="project" value="UniProtKB-KW"/>
</dbReference>
<dbReference type="PROSITE" id="PS50151">
    <property type="entry name" value="UVR"/>
    <property type="match status" value="1"/>
</dbReference>
<keyword evidence="3 8" id="KW-0067">ATP-binding</keyword>
<dbReference type="Gene3D" id="1.10.8.60">
    <property type="match status" value="2"/>
</dbReference>
<dbReference type="InterPro" id="IPR019489">
    <property type="entry name" value="Clp_ATPase_C"/>
</dbReference>
<reference evidence="8" key="1">
    <citation type="submission" date="2021-01" db="EMBL/GenBank/DDBJ databases">
        <title>Whole genome shotgun sequence of Rhizocola hellebori NBRC 109834.</title>
        <authorList>
            <person name="Komaki H."/>
            <person name="Tamura T."/>
        </authorList>
    </citation>
    <scope>NUCLEOTIDE SEQUENCE</scope>
    <source>
        <strain evidence="8">NBRC 109834</strain>
    </source>
</reference>
<evidence type="ECO:0000256" key="1">
    <source>
        <dbReference type="ARBA" id="ARBA00022737"/>
    </source>
</evidence>
<evidence type="ECO:0000256" key="3">
    <source>
        <dbReference type="ARBA" id="ARBA00022840"/>
    </source>
</evidence>
<feature type="domain" description="Clp R" evidence="7">
    <location>
        <begin position="2"/>
        <end position="144"/>
    </location>
</feature>
<dbReference type="Proteomes" id="UP000612899">
    <property type="component" value="Unassembled WGS sequence"/>
</dbReference>
<dbReference type="PRINTS" id="PR00300">
    <property type="entry name" value="CLPPROTEASEA"/>
</dbReference>
<dbReference type="Pfam" id="PF07724">
    <property type="entry name" value="AAA_2"/>
    <property type="match status" value="1"/>
</dbReference>
<dbReference type="InterPro" id="IPR003959">
    <property type="entry name" value="ATPase_AAA_core"/>
</dbReference>
<dbReference type="PANTHER" id="PTHR11638">
    <property type="entry name" value="ATP-DEPENDENT CLP PROTEASE"/>
    <property type="match status" value="1"/>
</dbReference>
<dbReference type="InterPro" id="IPR001270">
    <property type="entry name" value="ClpA/B"/>
</dbReference>
<dbReference type="InterPro" id="IPR027417">
    <property type="entry name" value="P-loop_NTPase"/>
</dbReference>
<dbReference type="Pfam" id="PF00004">
    <property type="entry name" value="AAA"/>
    <property type="match status" value="1"/>
</dbReference>
<keyword evidence="8" id="KW-0378">Hydrolase</keyword>
<evidence type="ECO:0000256" key="2">
    <source>
        <dbReference type="ARBA" id="ARBA00022741"/>
    </source>
</evidence>
<dbReference type="InterPro" id="IPR003593">
    <property type="entry name" value="AAA+_ATPase"/>
</dbReference>
<dbReference type="GO" id="GO:0005737">
    <property type="term" value="C:cytoplasm"/>
    <property type="evidence" value="ECO:0007669"/>
    <property type="project" value="TreeGrafter"/>
</dbReference>
<dbReference type="CDD" id="cd19499">
    <property type="entry name" value="RecA-like_ClpB_Hsp104-like"/>
    <property type="match status" value="1"/>
</dbReference>
<keyword evidence="2" id="KW-0547">Nucleotide-binding</keyword>
<evidence type="ECO:0000259" key="6">
    <source>
        <dbReference type="PROSITE" id="PS50151"/>
    </source>
</evidence>
<dbReference type="GO" id="GO:0005524">
    <property type="term" value="F:ATP binding"/>
    <property type="evidence" value="ECO:0007669"/>
    <property type="project" value="UniProtKB-KW"/>
</dbReference>
<evidence type="ECO:0000313" key="9">
    <source>
        <dbReference type="Proteomes" id="UP000612899"/>
    </source>
</evidence>
<dbReference type="InterPro" id="IPR041546">
    <property type="entry name" value="ClpA/ClpB_AAA_lid"/>
</dbReference>
<dbReference type="SUPFAM" id="SSF81923">
    <property type="entry name" value="Double Clp-N motif"/>
    <property type="match status" value="1"/>
</dbReference>
<dbReference type="SMART" id="SM00382">
    <property type="entry name" value="AAA"/>
    <property type="match status" value="2"/>
</dbReference>
<dbReference type="FunFam" id="1.10.1780.10:FF:000001">
    <property type="entry name" value="ATP-dependent Clp protease ATP-binding subunit"/>
    <property type="match status" value="1"/>
</dbReference>
<dbReference type="GO" id="GO:0006508">
    <property type="term" value="P:proteolysis"/>
    <property type="evidence" value="ECO:0007669"/>
    <property type="project" value="UniProtKB-KW"/>
</dbReference>
<comment type="caution">
    <text evidence="8">The sequence shown here is derived from an EMBL/GenBank/DDBJ whole genome shotgun (WGS) entry which is preliminary data.</text>
</comment>
<dbReference type="SMART" id="SM01086">
    <property type="entry name" value="ClpB_D2-small"/>
    <property type="match status" value="1"/>
</dbReference>
<dbReference type="InterPro" id="IPR004176">
    <property type="entry name" value="Clp_R_N"/>
</dbReference>
<organism evidence="8 9">
    <name type="scientific">Rhizocola hellebori</name>
    <dbReference type="NCBI Taxonomy" id="1392758"/>
    <lineage>
        <taxon>Bacteria</taxon>
        <taxon>Bacillati</taxon>
        <taxon>Actinomycetota</taxon>
        <taxon>Actinomycetes</taxon>
        <taxon>Micromonosporales</taxon>
        <taxon>Micromonosporaceae</taxon>
        <taxon>Rhizocola</taxon>
    </lineage>
</organism>
<dbReference type="InterPro" id="IPR018368">
    <property type="entry name" value="ClpA/B_CS1"/>
</dbReference>
<dbReference type="PROSITE" id="PS00870">
    <property type="entry name" value="CLPAB_1"/>
    <property type="match status" value="1"/>
</dbReference>
<evidence type="ECO:0000259" key="7">
    <source>
        <dbReference type="PROSITE" id="PS51903"/>
    </source>
</evidence>
<dbReference type="SUPFAM" id="SSF52540">
    <property type="entry name" value="P-loop containing nucleoside triphosphate hydrolases"/>
    <property type="match status" value="2"/>
</dbReference>
<dbReference type="PANTHER" id="PTHR11638:SF18">
    <property type="entry name" value="HEAT SHOCK PROTEIN 104"/>
    <property type="match status" value="1"/>
</dbReference>
<dbReference type="Pfam" id="PF02861">
    <property type="entry name" value="Clp_N"/>
    <property type="match status" value="1"/>
</dbReference>
<name>A0A8J3Q604_9ACTN</name>
<dbReference type="AlphaFoldDB" id="A0A8J3Q604"/>
<dbReference type="Gene3D" id="4.10.860.10">
    <property type="entry name" value="UVR domain"/>
    <property type="match status" value="1"/>
</dbReference>
<evidence type="ECO:0000256" key="5">
    <source>
        <dbReference type="PROSITE-ProRule" id="PRU01251"/>
    </source>
</evidence>
<keyword evidence="8" id="KW-0645">Protease</keyword>
<dbReference type="EMBL" id="BONY01000010">
    <property type="protein sequence ID" value="GIH03922.1"/>
    <property type="molecule type" value="Genomic_DNA"/>
</dbReference>